<dbReference type="Gene3D" id="3.40.50.300">
    <property type="entry name" value="P-loop containing nucleotide triphosphate hydrolases"/>
    <property type="match status" value="1"/>
</dbReference>
<dbReference type="PANTHER" id="PTHR11669">
    <property type="entry name" value="REPLICATION FACTOR C / DNA POLYMERASE III GAMMA-TAU SUBUNIT"/>
    <property type="match status" value="1"/>
</dbReference>
<dbReference type="InterPro" id="IPR003593">
    <property type="entry name" value="AAA+_ATPase"/>
</dbReference>
<dbReference type="GO" id="GO:0003887">
    <property type="term" value="F:DNA-directed DNA polymerase activity"/>
    <property type="evidence" value="ECO:0007669"/>
    <property type="project" value="UniProtKB-EC"/>
</dbReference>
<reference evidence="3" key="1">
    <citation type="journal article" date="2019" name="Int. J. Syst. Evol. Microbiol.">
        <title>The Global Catalogue of Microorganisms (GCM) 10K type strain sequencing project: providing services to taxonomists for standard genome sequencing and annotation.</title>
        <authorList>
            <consortium name="The Broad Institute Genomics Platform"/>
            <consortium name="The Broad Institute Genome Sequencing Center for Infectious Disease"/>
            <person name="Wu L."/>
            <person name="Ma J."/>
        </authorList>
    </citation>
    <scope>NUCLEOTIDE SEQUENCE [LARGE SCALE GENOMIC DNA]</scope>
    <source>
        <strain evidence="3">CGMCC 4.7382</strain>
    </source>
</reference>
<dbReference type="InterPro" id="IPR050238">
    <property type="entry name" value="DNA_Rep/Repair_Clamp_Loader"/>
</dbReference>
<dbReference type="InterPro" id="IPR027417">
    <property type="entry name" value="P-loop_NTPase"/>
</dbReference>
<dbReference type="NCBIfam" id="NF005926">
    <property type="entry name" value="PRK07940.1"/>
    <property type="match status" value="1"/>
</dbReference>
<keyword evidence="2" id="KW-0808">Transferase</keyword>
<dbReference type="RefSeq" id="WP_379871887.1">
    <property type="nucleotide sequence ID" value="NZ_JBHTBH010000007.1"/>
</dbReference>
<sequence length="390" mass="41229">MSVFDDLVGQDTVIEQLRSAARAAGEQLAGGSGAGMTHAWLFTGPPGSGRSEAARAFAAALQCPDGGCGHCESCHQVLAGTHADVLYVRPTGLSFGVERTRDLVLRAASSPTGGRFRVVLFEDADRATEAASNALLKAVEEPSPRTVWLLCTPTAEDLLVTIRSRCRLVLLRTPGTSAVVDALVRRDGIDPELAGTAARAAAGDVERARRLATDAEARERRSEVLSIPARLDGLGACVSAAARLYELAEAEAKTTTAALDEQEKADMRAAFGEGATGKGVAKAVRGAAGALKDLEERQKRRATRIKRDTYDSALMDLAAFYRDVLAVQLGAAVERSTESHDGDVRRVAGASTPEATLRRLDAIMRCRERIAANVHPQIAMEAMTAALLVG</sequence>
<organism evidence="2 3">
    <name type="scientific">Marinactinospora rubrisoli</name>
    <dbReference type="NCBI Taxonomy" id="2715399"/>
    <lineage>
        <taxon>Bacteria</taxon>
        <taxon>Bacillati</taxon>
        <taxon>Actinomycetota</taxon>
        <taxon>Actinomycetes</taxon>
        <taxon>Streptosporangiales</taxon>
        <taxon>Nocardiopsidaceae</taxon>
        <taxon>Marinactinospora</taxon>
    </lineage>
</organism>
<protein>
    <submittedName>
        <fullName evidence="2">DNA polymerase III subunit delta</fullName>
        <ecNumber evidence="2">2.7.7.7</ecNumber>
    </submittedName>
</protein>
<evidence type="ECO:0000259" key="1">
    <source>
        <dbReference type="SMART" id="SM00382"/>
    </source>
</evidence>
<evidence type="ECO:0000313" key="3">
    <source>
        <dbReference type="Proteomes" id="UP001596540"/>
    </source>
</evidence>
<comment type="caution">
    <text evidence="2">The sequence shown here is derived from an EMBL/GenBank/DDBJ whole genome shotgun (WGS) entry which is preliminary data.</text>
</comment>
<proteinExistence type="predicted"/>
<keyword evidence="3" id="KW-1185">Reference proteome</keyword>
<accession>A0ABW2KIS0</accession>
<dbReference type="SUPFAM" id="SSF52540">
    <property type="entry name" value="P-loop containing nucleoside triphosphate hydrolases"/>
    <property type="match status" value="1"/>
</dbReference>
<feature type="domain" description="AAA+ ATPase" evidence="1">
    <location>
        <begin position="36"/>
        <end position="174"/>
    </location>
</feature>
<dbReference type="Proteomes" id="UP001596540">
    <property type="component" value="Unassembled WGS sequence"/>
</dbReference>
<dbReference type="SMART" id="SM00382">
    <property type="entry name" value="AAA"/>
    <property type="match status" value="1"/>
</dbReference>
<dbReference type="EC" id="2.7.7.7" evidence="2"/>
<gene>
    <name evidence="2" type="ORF">ACFQRF_15950</name>
</gene>
<name>A0ABW2KIS0_9ACTN</name>
<dbReference type="Pfam" id="PF13177">
    <property type="entry name" value="DNA_pol3_delta2"/>
    <property type="match status" value="1"/>
</dbReference>
<dbReference type="PANTHER" id="PTHR11669:SF8">
    <property type="entry name" value="DNA POLYMERASE III SUBUNIT DELTA"/>
    <property type="match status" value="1"/>
</dbReference>
<evidence type="ECO:0000313" key="2">
    <source>
        <dbReference type="EMBL" id="MFC7329229.1"/>
    </source>
</evidence>
<keyword evidence="2" id="KW-0548">Nucleotidyltransferase</keyword>
<dbReference type="EMBL" id="JBHTBH010000007">
    <property type="protein sequence ID" value="MFC7329229.1"/>
    <property type="molecule type" value="Genomic_DNA"/>
</dbReference>